<evidence type="ECO:0000313" key="2">
    <source>
        <dbReference type="EMBL" id="ORX62024.1"/>
    </source>
</evidence>
<comment type="caution">
    <text evidence="2">The sequence shown here is derived from an EMBL/GenBank/DDBJ whole genome shotgun (WGS) entry which is preliminary data.</text>
</comment>
<feature type="transmembrane region" description="Helical" evidence="1">
    <location>
        <begin position="26"/>
        <end position="48"/>
    </location>
</feature>
<name>A0A1X2GVG5_9FUNG</name>
<organism evidence="2 3">
    <name type="scientific">Hesseltinella vesiculosa</name>
    <dbReference type="NCBI Taxonomy" id="101127"/>
    <lineage>
        <taxon>Eukaryota</taxon>
        <taxon>Fungi</taxon>
        <taxon>Fungi incertae sedis</taxon>
        <taxon>Mucoromycota</taxon>
        <taxon>Mucoromycotina</taxon>
        <taxon>Mucoromycetes</taxon>
        <taxon>Mucorales</taxon>
        <taxon>Cunninghamellaceae</taxon>
        <taxon>Hesseltinella</taxon>
    </lineage>
</organism>
<keyword evidence="1" id="KW-1133">Transmembrane helix</keyword>
<evidence type="ECO:0000256" key="1">
    <source>
        <dbReference type="SAM" id="Phobius"/>
    </source>
</evidence>
<feature type="transmembrane region" description="Helical" evidence="1">
    <location>
        <begin position="68"/>
        <end position="92"/>
    </location>
</feature>
<sequence length="160" mass="18034">MLSPWTVYVTADGDLPLLLWTVFGRFIYLILVVCLHFGLAVIPLYSAWIAITNHSCGTSSMSQQMVTFLFYFGLSLADSFTCLIVRSQTTAAALRCFSPWTVYVTADGDLPLLLWTVFGRFIYLILVFLATLLDQQVMSMSQQMVIFLFYFGLSLADSFT</sequence>
<feature type="transmembrane region" description="Helical" evidence="1">
    <location>
        <begin position="112"/>
        <end position="133"/>
    </location>
</feature>
<dbReference type="Proteomes" id="UP000242146">
    <property type="component" value="Unassembled WGS sequence"/>
</dbReference>
<protein>
    <submittedName>
        <fullName evidence="2">Uncharacterized protein</fullName>
    </submittedName>
</protein>
<keyword evidence="1" id="KW-0812">Transmembrane</keyword>
<accession>A0A1X2GVG5</accession>
<keyword evidence="1" id="KW-0472">Membrane</keyword>
<reference evidence="2 3" key="1">
    <citation type="submission" date="2016-07" db="EMBL/GenBank/DDBJ databases">
        <title>Pervasive Adenine N6-methylation of Active Genes in Fungi.</title>
        <authorList>
            <consortium name="DOE Joint Genome Institute"/>
            <person name="Mondo S.J."/>
            <person name="Dannebaum R.O."/>
            <person name="Kuo R.C."/>
            <person name="Labutti K."/>
            <person name="Haridas S."/>
            <person name="Kuo A."/>
            <person name="Salamov A."/>
            <person name="Ahrendt S.R."/>
            <person name="Lipzen A."/>
            <person name="Sullivan W."/>
            <person name="Andreopoulos W.B."/>
            <person name="Clum A."/>
            <person name="Lindquist E."/>
            <person name="Daum C."/>
            <person name="Ramamoorthy G.K."/>
            <person name="Gryganskyi A."/>
            <person name="Culley D."/>
            <person name="Magnuson J.K."/>
            <person name="James T.Y."/>
            <person name="O'Malley M.A."/>
            <person name="Stajich J.E."/>
            <person name="Spatafora J.W."/>
            <person name="Visel A."/>
            <person name="Grigoriev I.V."/>
        </authorList>
    </citation>
    <scope>NUCLEOTIDE SEQUENCE [LARGE SCALE GENOMIC DNA]</scope>
    <source>
        <strain evidence="2 3">NRRL 3301</strain>
    </source>
</reference>
<dbReference type="EMBL" id="MCGT01000002">
    <property type="protein sequence ID" value="ORX62024.1"/>
    <property type="molecule type" value="Genomic_DNA"/>
</dbReference>
<proteinExistence type="predicted"/>
<gene>
    <name evidence="2" type="ORF">DM01DRAFT_1369935</name>
</gene>
<dbReference type="AlphaFoldDB" id="A0A1X2GVG5"/>
<evidence type="ECO:0000313" key="3">
    <source>
        <dbReference type="Proteomes" id="UP000242146"/>
    </source>
</evidence>
<keyword evidence="3" id="KW-1185">Reference proteome</keyword>